<evidence type="ECO:0000259" key="16">
    <source>
        <dbReference type="Pfam" id="PF07992"/>
    </source>
</evidence>
<dbReference type="PROSITE" id="PS00076">
    <property type="entry name" value="PYRIDINE_REDOX_1"/>
    <property type="match status" value="1"/>
</dbReference>
<keyword evidence="3 13" id="KW-0285">Flavoprotein</keyword>
<evidence type="ECO:0000256" key="3">
    <source>
        <dbReference type="ARBA" id="ARBA00022630"/>
    </source>
</evidence>
<protein>
    <recommendedName>
        <fullName evidence="14">Glutathione reductase</fullName>
        <shortName evidence="14">GRase</shortName>
        <ecNumber evidence="14">1.8.1.7</ecNumber>
    </recommendedName>
</protein>
<dbReference type="FunFam" id="3.50.50.60:FF:000051">
    <property type="entry name" value="Glutathione reductase"/>
    <property type="match status" value="1"/>
</dbReference>
<dbReference type="InterPro" id="IPR006324">
    <property type="entry name" value="GSHR"/>
</dbReference>
<sequence>MAQDSKAQGSTRYDYDLFVIGAGSGGVRASRISARHGARVAICEDYRVGGTCVIRGCVPKKLLVYASHFHGDFEDAAGFGWTVGESSHDWTRLIERKNTEIDRLNGIYLRLLKDAGVELIDGRGKLIDAHTVEVAGKRYTADKILVATGGWPEMPQIPGIEHAITSNEALEMMELPRRIVIVGGGYIAVEFAGIFNGLGADVRLVIRRDLPLRGFDEDVRAALTEELTKQGIALVPNTNIRSIEKTKDGLSLLTDSGETIACDAVMYATGRAPNTKGIGLEEVGVHLNKAGAIAVDEYSRTTVENIYAVGDVTDRIALTPVAIAEGHAFADTVFGGKPRKVDHTNVPAAVFSQPPVSTVGLSEEQARLTYDKVDVYVSRFKPMKHTLSGRDERTMMKLVVDAGSDRVVGCHMVGADAPEIVQGIGIAVKAGATKADFDATIGIHPTAAEEFVTMREKRPDPEDAAKAAE</sequence>
<dbReference type="Pfam" id="PF07992">
    <property type="entry name" value="Pyr_redox_2"/>
    <property type="match status" value="1"/>
</dbReference>
<comment type="subunit">
    <text evidence="2">Homodimer.</text>
</comment>
<feature type="binding site" evidence="11">
    <location>
        <position position="61"/>
    </location>
    <ligand>
        <name>FAD</name>
        <dbReference type="ChEBI" id="CHEBI:57692"/>
    </ligand>
</feature>
<dbReference type="InterPro" id="IPR004099">
    <property type="entry name" value="Pyr_nucl-diS_OxRdtase_dimer"/>
</dbReference>
<dbReference type="GO" id="GO:0050661">
    <property type="term" value="F:NADP binding"/>
    <property type="evidence" value="ECO:0007669"/>
    <property type="project" value="InterPro"/>
</dbReference>
<name>A0A420WP28_9PROT</name>
<dbReference type="GO" id="GO:0034599">
    <property type="term" value="P:cellular response to oxidative stress"/>
    <property type="evidence" value="ECO:0007669"/>
    <property type="project" value="TreeGrafter"/>
</dbReference>
<dbReference type="Proteomes" id="UP000277424">
    <property type="component" value="Unassembled WGS sequence"/>
</dbReference>
<dbReference type="InterPro" id="IPR046952">
    <property type="entry name" value="GSHR/TRXR-like"/>
</dbReference>
<evidence type="ECO:0000256" key="12">
    <source>
        <dbReference type="PIRSR" id="PIRSR000350-4"/>
    </source>
</evidence>
<dbReference type="NCBIfam" id="TIGR01424">
    <property type="entry name" value="gluta_reduc_2"/>
    <property type="match status" value="1"/>
</dbReference>
<dbReference type="NCBIfam" id="NF004776">
    <property type="entry name" value="PRK06116.1"/>
    <property type="match status" value="1"/>
</dbReference>
<feature type="binding site" evidence="11">
    <location>
        <position position="270"/>
    </location>
    <ligand>
        <name>NAD(+)</name>
        <dbReference type="ChEBI" id="CHEBI:57540"/>
    </ligand>
</feature>
<keyword evidence="8 13" id="KW-0676">Redox-active center</keyword>
<reference evidence="17 18" key="1">
    <citation type="submission" date="2018-10" db="EMBL/GenBank/DDBJ databases">
        <title>Comparative analysis of microorganisms from saline springs in Andes Mountain Range, Colombia.</title>
        <authorList>
            <person name="Rubin E."/>
        </authorList>
    </citation>
    <scope>NUCLEOTIDE SEQUENCE [LARGE SCALE GENOMIC DNA]</scope>
    <source>
        <strain evidence="17 18">USBA 36</strain>
    </source>
</reference>
<feature type="active site" description="Proton acceptor" evidence="10">
    <location>
        <position position="444"/>
    </location>
</feature>
<evidence type="ECO:0000256" key="1">
    <source>
        <dbReference type="ARBA" id="ARBA00007532"/>
    </source>
</evidence>
<accession>A0A420WP28</accession>
<keyword evidence="11" id="KW-0520">NAD</keyword>
<comment type="catalytic activity">
    <reaction evidence="9 14">
        <text>2 glutathione + NADP(+) = glutathione disulfide + NADPH + H(+)</text>
        <dbReference type="Rhea" id="RHEA:11740"/>
        <dbReference type="ChEBI" id="CHEBI:15378"/>
        <dbReference type="ChEBI" id="CHEBI:57783"/>
        <dbReference type="ChEBI" id="CHEBI:57925"/>
        <dbReference type="ChEBI" id="CHEBI:58297"/>
        <dbReference type="ChEBI" id="CHEBI:58349"/>
        <dbReference type="EC" id="1.8.1.7"/>
    </reaction>
</comment>
<proteinExistence type="inferred from homology"/>
<keyword evidence="7" id="KW-1015">Disulfide bond</keyword>
<dbReference type="SUPFAM" id="SSF55424">
    <property type="entry name" value="FAD/NAD-linked reductases, dimerisation (C-terminal) domain"/>
    <property type="match status" value="1"/>
</dbReference>
<evidence type="ECO:0000313" key="17">
    <source>
        <dbReference type="EMBL" id="RKQ72798.1"/>
    </source>
</evidence>
<evidence type="ECO:0000256" key="11">
    <source>
        <dbReference type="PIRSR" id="PIRSR000350-3"/>
    </source>
</evidence>
<dbReference type="PRINTS" id="PR00368">
    <property type="entry name" value="FADPNR"/>
</dbReference>
<feature type="domain" description="Pyridine nucleotide-disulphide oxidoreductase dimerisation" evidence="15">
    <location>
        <begin position="346"/>
        <end position="454"/>
    </location>
</feature>
<dbReference type="PIRSF" id="PIRSF000350">
    <property type="entry name" value="Mercury_reductase_MerA"/>
    <property type="match status" value="1"/>
</dbReference>
<dbReference type="OrthoDB" id="9764616at2"/>
<evidence type="ECO:0000256" key="5">
    <source>
        <dbReference type="ARBA" id="ARBA00022857"/>
    </source>
</evidence>
<dbReference type="GO" id="GO:0006749">
    <property type="term" value="P:glutathione metabolic process"/>
    <property type="evidence" value="ECO:0007669"/>
    <property type="project" value="InterPro"/>
</dbReference>
<dbReference type="PRINTS" id="PR00411">
    <property type="entry name" value="PNDRDTASEI"/>
</dbReference>
<dbReference type="GO" id="GO:0004362">
    <property type="term" value="F:glutathione-disulfide reductase (NADPH) activity"/>
    <property type="evidence" value="ECO:0007669"/>
    <property type="project" value="UniProtKB-EC"/>
</dbReference>
<evidence type="ECO:0000313" key="18">
    <source>
        <dbReference type="Proteomes" id="UP000277424"/>
    </source>
</evidence>
<dbReference type="PANTHER" id="PTHR42737:SF2">
    <property type="entry name" value="GLUTATHIONE REDUCTASE"/>
    <property type="match status" value="1"/>
</dbReference>
<keyword evidence="4 11" id="KW-0274">FAD</keyword>
<keyword evidence="6 13" id="KW-0560">Oxidoreductase</keyword>
<feature type="binding site" evidence="11">
    <location>
        <begin position="183"/>
        <end position="190"/>
    </location>
    <ligand>
        <name>NAD(+)</name>
        <dbReference type="ChEBI" id="CHEBI:57540"/>
    </ligand>
</feature>
<comment type="cofactor">
    <cofactor evidence="11">
        <name>FAD</name>
        <dbReference type="ChEBI" id="CHEBI:57692"/>
    </cofactor>
    <text evidence="11">Binds 1 FAD per subunit.</text>
</comment>
<dbReference type="GO" id="GO:0050660">
    <property type="term" value="F:flavin adenine dinucleotide binding"/>
    <property type="evidence" value="ECO:0007669"/>
    <property type="project" value="InterPro"/>
</dbReference>
<dbReference type="InterPro" id="IPR036188">
    <property type="entry name" value="FAD/NAD-bd_sf"/>
</dbReference>
<comment type="similarity">
    <text evidence="1 13">Belongs to the class-I pyridine nucleotide-disulfide oxidoreductase family.</text>
</comment>
<comment type="function">
    <text evidence="14">Catalyzes the reduction of glutathione disulfide (GSSG) to reduced glutathione (GSH).</text>
</comment>
<dbReference type="Gene3D" id="3.50.50.60">
    <property type="entry name" value="FAD/NAD(P)-binding domain"/>
    <property type="match status" value="2"/>
</dbReference>
<evidence type="ECO:0000256" key="10">
    <source>
        <dbReference type="PIRSR" id="PIRSR000350-2"/>
    </source>
</evidence>
<evidence type="ECO:0000259" key="15">
    <source>
        <dbReference type="Pfam" id="PF02852"/>
    </source>
</evidence>
<gene>
    <name evidence="17" type="ORF">BCL74_0567</name>
</gene>
<dbReference type="SUPFAM" id="SSF51905">
    <property type="entry name" value="FAD/NAD(P)-binding domain"/>
    <property type="match status" value="1"/>
</dbReference>
<dbReference type="RefSeq" id="WP_121217391.1">
    <property type="nucleotide sequence ID" value="NZ_RBIG01000001.1"/>
</dbReference>
<evidence type="ECO:0000256" key="2">
    <source>
        <dbReference type="ARBA" id="ARBA00011738"/>
    </source>
</evidence>
<dbReference type="InterPro" id="IPR001100">
    <property type="entry name" value="Pyr_nuc-diS_OxRdtase"/>
</dbReference>
<keyword evidence="5 14" id="KW-0521">NADP</keyword>
<feature type="binding site" evidence="11">
    <location>
        <position position="311"/>
    </location>
    <ligand>
        <name>FAD</name>
        <dbReference type="ChEBI" id="CHEBI:57692"/>
    </ligand>
</feature>
<dbReference type="InterPro" id="IPR016156">
    <property type="entry name" value="FAD/NAD-linked_Rdtase_dimer_sf"/>
</dbReference>
<dbReference type="InterPro" id="IPR023753">
    <property type="entry name" value="FAD/NAD-binding_dom"/>
</dbReference>
<dbReference type="AlphaFoldDB" id="A0A420WP28"/>
<dbReference type="EC" id="1.8.1.7" evidence="14"/>
<feature type="disulfide bond" description="Redox-active" evidence="12">
    <location>
        <begin position="52"/>
        <end position="57"/>
    </location>
</feature>
<evidence type="ECO:0000256" key="9">
    <source>
        <dbReference type="ARBA" id="ARBA00049142"/>
    </source>
</evidence>
<dbReference type="GO" id="GO:0045454">
    <property type="term" value="P:cell redox homeostasis"/>
    <property type="evidence" value="ECO:0007669"/>
    <property type="project" value="InterPro"/>
</dbReference>
<evidence type="ECO:0000256" key="14">
    <source>
        <dbReference type="RuleBase" id="RU365040"/>
    </source>
</evidence>
<comment type="caution">
    <text evidence="17">The sequence shown here is derived from an EMBL/GenBank/DDBJ whole genome shotgun (WGS) entry which is preliminary data.</text>
</comment>
<evidence type="ECO:0000256" key="13">
    <source>
        <dbReference type="RuleBase" id="RU003691"/>
    </source>
</evidence>
<feature type="binding site" evidence="11">
    <location>
        <position position="124"/>
    </location>
    <ligand>
        <name>FAD</name>
        <dbReference type="ChEBI" id="CHEBI:57692"/>
    </ligand>
</feature>
<keyword evidence="11" id="KW-0547">Nucleotide-binding</keyword>
<dbReference type="PANTHER" id="PTHR42737">
    <property type="entry name" value="GLUTATHIONE REDUCTASE"/>
    <property type="match status" value="1"/>
</dbReference>
<dbReference type="EMBL" id="RBIG01000001">
    <property type="protein sequence ID" value="RKQ72798.1"/>
    <property type="molecule type" value="Genomic_DNA"/>
</dbReference>
<evidence type="ECO:0000256" key="6">
    <source>
        <dbReference type="ARBA" id="ARBA00023002"/>
    </source>
</evidence>
<evidence type="ECO:0000256" key="7">
    <source>
        <dbReference type="ARBA" id="ARBA00023157"/>
    </source>
</evidence>
<dbReference type="InterPro" id="IPR012999">
    <property type="entry name" value="Pyr_OxRdtase_I_AS"/>
</dbReference>
<dbReference type="Pfam" id="PF02852">
    <property type="entry name" value="Pyr_redox_dim"/>
    <property type="match status" value="1"/>
</dbReference>
<organism evidence="17 18">
    <name type="scientific">Oceanibaculum indicum</name>
    <dbReference type="NCBI Taxonomy" id="526216"/>
    <lineage>
        <taxon>Bacteria</taxon>
        <taxon>Pseudomonadati</taxon>
        <taxon>Pseudomonadota</taxon>
        <taxon>Alphaproteobacteria</taxon>
        <taxon>Rhodospirillales</taxon>
        <taxon>Oceanibaculaceae</taxon>
        <taxon>Oceanibaculum</taxon>
    </lineage>
</organism>
<feature type="domain" description="FAD/NAD(P)-binding" evidence="16">
    <location>
        <begin position="15"/>
        <end position="326"/>
    </location>
</feature>
<evidence type="ECO:0000256" key="8">
    <source>
        <dbReference type="ARBA" id="ARBA00023284"/>
    </source>
</evidence>
<dbReference type="GO" id="GO:0005829">
    <property type="term" value="C:cytosol"/>
    <property type="evidence" value="ECO:0007669"/>
    <property type="project" value="TreeGrafter"/>
</dbReference>
<evidence type="ECO:0000256" key="4">
    <source>
        <dbReference type="ARBA" id="ARBA00022827"/>
    </source>
</evidence>
<dbReference type="Gene3D" id="3.30.390.30">
    <property type="match status" value="1"/>
</dbReference>